<sequence length="126" mass="13810">MEGAMSERIVQKALRIAEDEIDLSELLPEEMSVLHYGKEAKPLDKVKSSSTTQINPPYALSYSYRRLLFSTDPGGHPSASLTIRPLQGPFEVTSGEHIWGQLFGLAFAGSGSSTIQGCTYRVYLEG</sequence>
<dbReference type="EMBL" id="DF839112">
    <property type="protein sequence ID" value="GAT43517.1"/>
    <property type="molecule type" value="Genomic_DNA"/>
</dbReference>
<organism evidence="1 2">
    <name type="scientific">Mycena chlorophos</name>
    <name type="common">Agaric fungus</name>
    <name type="synonym">Agaricus chlorophos</name>
    <dbReference type="NCBI Taxonomy" id="658473"/>
    <lineage>
        <taxon>Eukaryota</taxon>
        <taxon>Fungi</taxon>
        <taxon>Dikarya</taxon>
        <taxon>Basidiomycota</taxon>
        <taxon>Agaricomycotina</taxon>
        <taxon>Agaricomycetes</taxon>
        <taxon>Agaricomycetidae</taxon>
        <taxon>Agaricales</taxon>
        <taxon>Marasmiineae</taxon>
        <taxon>Mycenaceae</taxon>
        <taxon>Mycena</taxon>
    </lineage>
</organism>
<protein>
    <submittedName>
        <fullName evidence="1">Uncharacterized protein</fullName>
    </submittedName>
</protein>
<proteinExistence type="predicted"/>
<evidence type="ECO:0000313" key="1">
    <source>
        <dbReference type="EMBL" id="GAT43517.1"/>
    </source>
</evidence>
<evidence type="ECO:0000313" key="2">
    <source>
        <dbReference type="Proteomes" id="UP000815677"/>
    </source>
</evidence>
<accession>A0ABQ0KX80</accession>
<dbReference type="Proteomes" id="UP000815677">
    <property type="component" value="Unassembled WGS sequence"/>
</dbReference>
<name>A0ABQ0KX80_MYCCL</name>
<keyword evidence="2" id="KW-1185">Reference proteome</keyword>
<reference evidence="1" key="1">
    <citation type="submission" date="2014-09" db="EMBL/GenBank/DDBJ databases">
        <title>Genome sequence of the luminous mushroom Mycena chlorophos for searching fungal bioluminescence genes.</title>
        <authorList>
            <person name="Tanaka Y."/>
            <person name="Kasuga D."/>
            <person name="Oba Y."/>
            <person name="Hase S."/>
            <person name="Sato K."/>
            <person name="Oba Y."/>
            <person name="Sakakibara Y."/>
        </authorList>
    </citation>
    <scope>NUCLEOTIDE SEQUENCE</scope>
</reference>
<gene>
    <name evidence="1" type="ORF">MCHLO_01193</name>
</gene>